<evidence type="ECO:0000259" key="4">
    <source>
        <dbReference type="PROSITE" id="PS50172"/>
    </source>
</evidence>
<dbReference type="GO" id="GO:0005829">
    <property type="term" value="C:cytosol"/>
    <property type="evidence" value="ECO:0007669"/>
    <property type="project" value="TreeGrafter"/>
</dbReference>
<dbReference type="InterPro" id="IPR013520">
    <property type="entry name" value="Ribonucl_H"/>
</dbReference>
<dbReference type="PANTHER" id="PTHR30231">
    <property type="entry name" value="DNA POLYMERASE III SUBUNIT EPSILON"/>
    <property type="match status" value="1"/>
</dbReference>
<dbReference type="InterPro" id="IPR036397">
    <property type="entry name" value="RNaseH_sf"/>
</dbReference>
<dbReference type="InterPro" id="IPR012337">
    <property type="entry name" value="RNaseH-like_sf"/>
</dbReference>
<feature type="domain" description="BRCT" evidence="4">
    <location>
        <begin position="329"/>
        <end position="411"/>
    </location>
</feature>
<dbReference type="SMART" id="SM00479">
    <property type="entry name" value="EXOIII"/>
    <property type="match status" value="1"/>
</dbReference>
<dbReference type="SUPFAM" id="SSF158682">
    <property type="entry name" value="TerB-like"/>
    <property type="match status" value="1"/>
</dbReference>
<dbReference type="CDD" id="cd06127">
    <property type="entry name" value="DEDDh"/>
    <property type="match status" value="1"/>
</dbReference>
<dbReference type="Gene3D" id="3.40.50.10190">
    <property type="entry name" value="BRCT domain"/>
    <property type="match status" value="1"/>
</dbReference>
<dbReference type="Pfam" id="PF00533">
    <property type="entry name" value="BRCT"/>
    <property type="match status" value="1"/>
</dbReference>
<dbReference type="PANTHER" id="PTHR30231:SF4">
    <property type="entry name" value="PROTEIN NEN2"/>
    <property type="match status" value="1"/>
</dbReference>
<dbReference type="Gene3D" id="3.30.420.10">
    <property type="entry name" value="Ribonuclease H-like superfamily/Ribonuclease H"/>
    <property type="match status" value="1"/>
</dbReference>
<dbReference type="EMBL" id="LN483072">
    <property type="protein sequence ID" value="CEA09686.1"/>
    <property type="molecule type" value="Genomic_DNA"/>
</dbReference>
<dbReference type="InterPro" id="IPR001357">
    <property type="entry name" value="BRCT_dom"/>
</dbReference>
<organism evidence="5">
    <name type="scientific">Arthrobacter saudimassiliensis</name>
    <dbReference type="NCBI Taxonomy" id="1461584"/>
    <lineage>
        <taxon>Bacteria</taxon>
        <taxon>Bacillati</taxon>
        <taxon>Actinomycetota</taxon>
        <taxon>Actinomycetes</taxon>
        <taxon>Micrococcales</taxon>
        <taxon>Micrococcaceae</taxon>
        <taxon>Arthrobacter</taxon>
    </lineage>
</organism>
<keyword evidence="1" id="KW-0540">Nuclease</keyword>
<dbReference type="Pfam" id="PF00929">
    <property type="entry name" value="RNase_T"/>
    <property type="match status" value="1"/>
</dbReference>
<dbReference type="SUPFAM" id="SSF52113">
    <property type="entry name" value="BRCT domain"/>
    <property type="match status" value="1"/>
</dbReference>
<protein>
    <submittedName>
        <fullName evidence="5">DNA polymerase III subunit epsilon</fullName>
    </submittedName>
</protein>
<dbReference type="PROSITE" id="PS50172">
    <property type="entry name" value="BRCT"/>
    <property type="match status" value="1"/>
</dbReference>
<gene>
    <name evidence="5" type="primary">dnaQ</name>
    <name evidence="5" type="ORF">BN1051_03058</name>
</gene>
<name>A0A078MY02_9MICC</name>
<dbReference type="AlphaFoldDB" id="A0A078MY02"/>
<dbReference type="FunFam" id="3.30.420.10:FF:000045">
    <property type="entry name" value="3'-5' exonuclease DinG"/>
    <property type="match status" value="1"/>
</dbReference>
<evidence type="ECO:0000313" key="5">
    <source>
        <dbReference type="EMBL" id="CEA09686.1"/>
    </source>
</evidence>
<dbReference type="InterPro" id="IPR029024">
    <property type="entry name" value="TerB-like"/>
</dbReference>
<dbReference type="GO" id="GO:0008408">
    <property type="term" value="F:3'-5' exonuclease activity"/>
    <property type="evidence" value="ECO:0007669"/>
    <property type="project" value="TreeGrafter"/>
</dbReference>
<evidence type="ECO:0000256" key="3">
    <source>
        <dbReference type="ARBA" id="ARBA00022839"/>
    </source>
</evidence>
<reference evidence="5" key="1">
    <citation type="submission" date="2014-07" db="EMBL/GenBank/DDBJ databases">
        <authorList>
            <person name="Urmite Genomes Urmite Genomes"/>
        </authorList>
    </citation>
    <scope>NUCLEOTIDE SEQUENCE</scope>
    <source>
        <strain evidence="5">11W110_air</strain>
    </source>
</reference>
<keyword evidence="2" id="KW-0378">Hydrolase</keyword>
<evidence type="ECO:0000256" key="2">
    <source>
        <dbReference type="ARBA" id="ARBA00022801"/>
    </source>
</evidence>
<proteinExistence type="predicted"/>
<dbReference type="GO" id="GO:0003676">
    <property type="term" value="F:nucleic acid binding"/>
    <property type="evidence" value="ECO:0007669"/>
    <property type="project" value="InterPro"/>
</dbReference>
<sequence length="411" mass="44876">MYEPGFAVIDLETTGLNPRYHHRVVEVGIVTLDATGRVLDRWESLVNPQRDLGPQSIHGIRAAQVLEAPTFAELAPAISSRLRGNVLVAHNLSFDAAFLEHEFTRAGLTLPPMFLQGLCTMRLSHDYVFGNARSLAHCCEFLSVPTGSAHCAGDDAEAAAGLLSRYIDMDPNRPDWEKHLSAVSQLAWPPLEHGPLVRTVQRGFTAEPVHFLQRITAHMTEFSGPAEDEEYLMLLERAMLDRHLSYTEQQELVALAQVLGIGRQRCNDLHRYYLEQLVTAAWADGVITPDEEKDLRLAADALGLPGKVLDDELAKGQKETDTPSPTAKAPLSVAPGSIVVLTGAMTRPRDQFASALRDLGYVVADNVTKKTDVVVAADPDTLSGKAGKARKYGIPVVAEDFLFTGLGVSRV</sequence>
<dbReference type="InterPro" id="IPR036420">
    <property type="entry name" value="BRCT_dom_sf"/>
</dbReference>
<accession>A0A078MY02</accession>
<keyword evidence="3" id="KW-0269">Exonuclease</keyword>
<dbReference type="PATRIC" id="fig|1461584.3.peg.3033"/>
<dbReference type="CDD" id="cd17748">
    <property type="entry name" value="BRCT_DNA_ligase_like"/>
    <property type="match status" value="1"/>
</dbReference>
<dbReference type="SUPFAM" id="SSF53098">
    <property type="entry name" value="Ribonuclease H-like"/>
    <property type="match status" value="1"/>
</dbReference>
<evidence type="ECO:0000256" key="1">
    <source>
        <dbReference type="ARBA" id="ARBA00022722"/>
    </source>
</evidence>